<dbReference type="GO" id="GO:0042054">
    <property type="term" value="F:histone methyltransferase activity"/>
    <property type="evidence" value="ECO:0007669"/>
    <property type="project" value="InterPro"/>
</dbReference>
<dbReference type="PROSITE" id="PS50867">
    <property type="entry name" value="PRE_SET"/>
    <property type="match status" value="1"/>
</dbReference>
<evidence type="ECO:0000256" key="3">
    <source>
        <dbReference type="ARBA" id="ARBA00022603"/>
    </source>
</evidence>
<evidence type="ECO:0000256" key="1">
    <source>
        <dbReference type="ARBA" id="ARBA00004286"/>
    </source>
</evidence>
<dbReference type="AlphaFoldDB" id="A0A167LRU8"/>
<dbReference type="Proteomes" id="UP000076738">
    <property type="component" value="Unassembled WGS sequence"/>
</dbReference>
<dbReference type="InterPro" id="IPR046341">
    <property type="entry name" value="SET_dom_sf"/>
</dbReference>
<dbReference type="GO" id="GO:0008270">
    <property type="term" value="F:zinc ion binding"/>
    <property type="evidence" value="ECO:0007669"/>
    <property type="project" value="InterPro"/>
</dbReference>
<dbReference type="Pfam" id="PF05033">
    <property type="entry name" value="Pre-SET"/>
    <property type="match status" value="1"/>
</dbReference>
<gene>
    <name evidence="8" type="ORF">CALVIDRAFT_144321</name>
</gene>
<evidence type="ECO:0000256" key="2">
    <source>
        <dbReference type="ARBA" id="ARBA00022454"/>
    </source>
</evidence>
<feature type="region of interest" description="Disordered" evidence="6">
    <location>
        <begin position="772"/>
        <end position="791"/>
    </location>
</feature>
<dbReference type="PANTHER" id="PTHR46223">
    <property type="entry name" value="HISTONE-LYSINE N-METHYLTRANSFERASE SUV39H"/>
    <property type="match status" value="1"/>
</dbReference>
<dbReference type="Gene3D" id="2.170.270.10">
    <property type="entry name" value="SET domain"/>
    <property type="match status" value="1"/>
</dbReference>
<feature type="compositionally biased region" description="Polar residues" evidence="6">
    <location>
        <begin position="194"/>
        <end position="204"/>
    </location>
</feature>
<evidence type="ECO:0000256" key="4">
    <source>
        <dbReference type="ARBA" id="ARBA00022679"/>
    </source>
</evidence>
<reference evidence="8 9" key="1">
    <citation type="journal article" date="2016" name="Mol. Biol. Evol.">
        <title>Comparative Genomics of Early-Diverging Mushroom-Forming Fungi Provides Insights into the Origins of Lignocellulose Decay Capabilities.</title>
        <authorList>
            <person name="Nagy L.G."/>
            <person name="Riley R."/>
            <person name="Tritt A."/>
            <person name="Adam C."/>
            <person name="Daum C."/>
            <person name="Floudas D."/>
            <person name="Sun H."/>
            <person name="Yadav J.S."/>
            <person name="Pangilinan J."/>
            <person name="Larsson K.H."/>
            <person name="Matsuura K."/>
            <person name="Barry K."/>
            <person name="Labutti K."/>
            <person name="Kuo R."/>
            <person name="Ohm R.A."/>
            <person name="Bhattacharya S.S."/>
            <person name="Shirouzu T."/>
            <person name="Yoshinaga Y."/>
            <person name="Martin F.M."/>
            <person name="Grigoriev I.V."/>
            <person name="Hibbett D.S."/>
        </authorList>
    </citation>
    <scope>NUCLEOTIDE SEQUENCE [LARGE SCALE GENOMIC DNA]</scope>
    <source>
        <strain evidence="8 9">TUFC12733</strain>
    </source>
</reference>
<dbReference type="InterPro" id="IPR007728">
    <property type="entry name" value="Pre-SET_dom"/>
</dbReference>
<comment type="subcellular location">
    <subcellularLocation>
        <location evidence="1">Chromosome</location>
    </subcellularLocation>
</comment>
<dbReference type="SUPFAM" id="SSF82199">
    <property type="entry name" value="SET domain"/>
    <property type="match status" value="1"/>
</dbReference>
<dbReference type="PANTHER" id="PTHR46223:SF3">
    <property type="entry name" value="HISTONE-LYSINE N-METHYLTRANSFERASE SET-23"/>
    <property type="match status" value="1"/>
</dbReference>
<accession>A0A167LRU8</accession>
<feature type="compositionally biased region" description="Polar residues" evidence="6">
    <location>
        <begin position="545"/>
        <end position="562"/>
    </location>
</feature>
<keyword evidence="3" id="KW-0489">Methyltransferase</keyword>
<feature type="compositionally biased region" description="Acidic residues" evidence="6">
    <location>
        <begin position="641"/>
        <end position="651"/>
    </location>
</feature>
<keyword evidence="4" id="KW-0808">Transferase</keyword>
<feature type="compositionally biased region" description="Basic and acidic residues" evidence="6">
    <location>
        <begin position="67"/>
        <end position="83"/>
    </location>
</feature>
<dbReference type="GO" id="GO:0005694">
    <property type="term" value="C:chromosome"/>
    <property type="evidence" value="ECO:0007669"/>
    <property type="project" value="UniProtKB-SubCell"/>
</dbReference>
<name>A0A167LRU8_CALVF</name>
<feature type="region of interest" description="Disordered" evidence="6">
    <location>
        <begin position="1"/>
        <end position="244"/>
    </location>
</feature>
<dbReference type="SMART" id="SM00468">
    <property type="entry name" value="PreSET"/>
    <property type="match status" value="1"/>
</dbReference>
<feature type="compositionally biased region" description="Acidic residues" evidence="6">
    <location>
        <begin position="438"/>
        <end position="497"/>
    </location>
</feature>
<feature type="compositionally biased region" description="Low complexity" evidence="6">
    <location>
        <begin position="128"/>
        <end position="138"/>
    </location>
</feature>
<feature type="compositionally biased region" description="Polar residues" evidence="6">
    <location>
        <begin position="735"/>
        <end position="764"/>
    </location>
</feature>
<protein>
    <recommendedName>
        <fullName evidence="7">Pre-SET domain-containing protein</fullName>
    </recommendedName>
</protein>
<dbReference type="STRING" id="1330018.A0A167LRU8"/>
<evidence type="ECO:0000256" key="6">
    <source>
        <dbReference type="SAM" id="MobiDB-lite"/>
    </source>
</evidence>
<proteinExistence type="predicted"/>
<dbReference type="OrthoDB" id="308383at2759"/>
<feature type="compositionally biased region" description="Polar residues" evidence="6">
    <location>
        <begin position="820"/>
        <end position="831"/>
    </location>
</feature>
<evidence type="ECO:0000256" key="5">
    <source>
        <dbReference type="ARBA" id="ARBA00022691"/>
    </source>
</evidence>
<dbReference type="EMBL" id="KV417286">
    <property type="protein sequence ID" value="KZO95965.1"/>
    <property type="molecule type" value="Genomic_DNA"/>
</dbReference>
<feature type="region of interest" description="Disordered" evidence="6">
    <location>
        <begin position="593"/>
        <end position="767"/>
    </location>
</feature>
<keyword evidence="5" id="KW-0949">S-adenosyl-L-methionine</keyword>
<feature type="region of interest" description="Disordered" evidence="6">
    <location>
        <begin position="798"/>
        <end position="840"/>
    </location>
</feature>
<evidence type="ECO:0000313" key="8">
    <source>
        <dbReference type="EMBL" id="KZO95965.1"/>
    </source>
</evidence>
<feature type="region of interest" description="Disordered" evidence="6">
    <location>
        <begin position="411"/>
        <end position="562"/>
    </location>
</feature>
<sequence length="1091" mass="117421">MDPSSEGRKRKRPTEGGSGRHPPHVASAANGAGPSRPNRPPREEEAEIQFMGARRGEPQRTKVKRKGMPETKRDVIDLSKSSDEESAPTPARKRPRVSNPRAYREASVIILSGDEPEPVPGPSKPRARAQQTSRRSSSPIVVIQGGSSTASSSARPVVANDTPSSLPTPPPTSLTFPRALPLHSESPVFPSASPPSHRSATRRQSVGPVSDLPRLLFPTASPSRTPFGQLLPPSTNSHATVSRTTGTHEAIADLLLSDNDDVLGDSDAGNASEPVPEETATALGLVVARTGTSVVLSDSQNPPQEGAAEDVTVLGLVVARTGTSALPGSQNLPPEDLGTVPVIGLVGSGSLTSHLSDSQDPPPTEIDTGSSFSEVVATRARTSVLPFFQGNALKDFLDDAISRRLVAADDLPDSQDGMSEEQADDLPATPIDAPIADLETDGESLGEEDDEDEEEEQEYDEDLEEQEEGVEEADELVDEKDPAEDEEVDELDDDDGDEPHLTPPIGSFAVDDTSTSPEAATAEPVLSHHTASEERQVSIRPKHSSAVSSTIGQELTETQNVTHAPVIAVDNLARQGLAMTWFVEYLMRQPVSRETGEEHLQDGTDDVISSDPRHESVRPSPSQSPEPSSDGSNPDSMLGDLETETPADVDSPDTSPDQKIDERDENDEMLPADTSPLSSVPPEYESDYVIELSGDEEEGGSPESGYKSEAGSDNESERDTSPAVTAPVPLDFAQDSPTHSVTRDPNSPSSARNSTEYQVVSPVTPSGIRIPTFSRAAPFNGYPTTESPSRPQILRKSIGKRKRGSATAISVAMPPVYNGQLPQPTSRSQSPGELEQSPAEHFKNPFTLWRTELMRASVVPAERNQPPIANEICLASELGQPLLQDAMNGLPNTPFLRFVFTSVFEAHIQESAGLDELDAPPIKIINTVDDKPCPDPTFVYTNKIIYGEGIPPPDLDALEGCDCEGPCDPNSTTCSCIHRQGLYPDNDVDYGFVHDSKGCLRSEVEPAVIVECNSACRCSVDCQNRVIQKGRTASILIKKTKTKGWGMLAELFECFGSDHTLYYRRVYRKGNPEPHIHRCLRRRTPNGPTSR</sequence>
<evidence type="ECO:0000259" key="7">
    <source>
        <dbReference type="PROSITE" id="PS50867"/>
    </source>
</evidence>
<keyword evidence="2" id="KW-0158">Chromosome</keyword>
<feature type="compositionally biased region" description="Polar residues" evidence="6">
    <location>
        <begin position="145"/>
        <end position="154"/>
    </location>
</feature>
<dbReference type="GO" id="GO:0032259">
    <property type="term" value="P:methylation"/>
    <property type="evidence" value="ECO:0007669"/>
    <property type="project" value="UniProtKB-KW"/>
</dbReference>
<evidence type="ECO:0000313" key="9">
    <source>
        <dbReference type="Proteomes" id="UP000076738"/>
    </source>
</evidence>
<feature type="compositionally biased region" description="Polar residues" evidence="6">
    <location>
        <begin position="220"/>
        <end position="244"/>
    </location>
</feature>
<feature type="compositionally biased region" description="Low complexity" evidence="6">
    <location>
        <begin position="618"/>
        <end position="632"/>
    </location>
</feature>
<dbReference type="GO" id="GO:0005634">
    <property type="term" value="C:nucleus"/>
    <property type="evidence" value="ECO:0007669"/>
    <property type="project" value="InterPro"/>
</dbReference>
<organism evidence="8 9">
    <name type="scientific">Calocera viscosa (strain TUFC12733)</name>
    <dbReference type="NCBI Taxonomy" id="1330018"/>
    <lineage>
        <taxon>Eukaryota</taxon>
        <taxon>Fungi</taxon>
        <taxon>Dikarya</taxon>
        <taxon>Basidiomycota</taxon>
        <taxon>Agaricomycotina</taxon>
        <taxon>Dacrymycetes</taxon>
        <taxon>Dacrymycetales</taxon>
        <taxon>Dacrymycetaceae</taxon>
        <taxon>Calocera</taxon>
    </lineage>
</organism>
<keyword evidence="9" id="KW-1185">Reference proteome</keyword>
<feature type="compositionally biased region" description="Acidic residues" evidence="6">
    <location>
        <begin position="684"/>
        <end position="700"/>
    </location>
</feature>
<dbReference type="InterPro" id="IPR050973">
    <property type="entry name" value="H3K9_Histone-Lys_N-MTase"/>
</dbReference>
<feature type="domain" description="Pre-SET" evidence="7">
    <location>
        <begin position="959"/>
        <end position="1030"/>
    </location>
</feature>
<feature type="compositionally biased region" description="Acidic residues" evidence="6">
    <location>
        <begin position="411"/>
        <end position="424"/>
    </location>
</feature>